<feature type="transmembrane region" description="Helical" evidence="2">
    <location>
        <begin position="125"/>
        <end position="145"/>
    </location>
</feature>
<evidence type="ECO:0000256" key="2">
    <source>
        <dbReference type="SAM" id="Phobius"/>
    </source>
</evidence>
<name>A0A939BA00_9BIFI</name>
<comment type="caution">
    <text evidence="3">The sequence shown here is derived from an EMBL/GenBank/DDBJ whole genome shotgun (WGS) entry which is preliminary data.</text>
</comment>
<feature type="compositionally biased region" description="Basic and acidic residues" evidence="1">
    <location>
        <begin position="387"/>
        <end position="409"/>
    </location>
</feature>
<dbReference type="EMBL" id="JACLYU010000012">
    <property type="protein sequence ID" value="MBM6700009.1"/>
    <property type="molecule type" value="Genomic_DNA"/>
</dbReference>
<feature type="transmembrane region" description="Helical" evidence="2">
    <location>
        <begin position="101"/>
        <end position="119"/>
    </location>
</feature>
<feature type="region of interest" description="Disordered" evidence="1">
    <location>
        <begin position="162"/>
        <end position="201"/>
    </location>
</feature>
<evidence type="ECO:0000256" key="1">
    <source>
        <dbReference type="SAM" id="MobiDB-lite"/>
    </source>
</evidence>
<keyword evidence="2" id="KW-0812">Transmembrane</keyword>
<feature type="transmembrane region" description="Helical" evidence="2">
    <location>
        <begin position="6"/>
        <end position="25"/>
    </location>
</feature>
<feature type="region of interest" description="Disordered" evidence="1">
    <location>
        <begin position="226"/>
        <end position="266"/>
    </location>
</feature>
<proteinExistence type="predicted"/>
<dbReference type="AlphaFoldDB" id="A0A939BA00"/>
<feature type="compositionally biased region" description="Basic and acidic residues" evidence="1">
    <location>
        <begin position="170"/>
        <end position="183"/>
    </location>
</feature>
<sequence length="435" mass="45212">MSYASLSAVVVLVIIALGIVVWLPARTASSMRHVEEHRADRFSPSMHLVDESSGTRFSDGRTPQVKGILMEPQERRGTAYSAERIAHVRALRHAAVRRRRIIVLSLLAITLLVLGLAFGLKFSPLFALIPAALLVLVLALGAHAASQARAWEHKVAEARRAAKSAARAAKPAERAAKPAERAAKPVPAAAAKPTVDAAPTEALEKREIRRVLHEAELERVRREQLKAEADAAQASPSAPTAATQPAAAPAASHDTPSSATAPQPTASAAVIDAAAVEPADASGAAEAPVVSASADAAPADATTELSEITPARAIEAFDMVMASQDLISFSLGAPRNGVETPAAAPESLEIKSARQVAKAEPVDTEEHARLAAEAKVETEPASAAQAEDVRNDADRDTAAFHDAEAHADVEAPAASSDSLGTGLESILARRGAAAE</sequence>
<reference evidence="3" key="1">
    <citation type="submission" date="2020-08" db="EMBL/GenBank/DDBJ databases">
        <authorList>
            <person name="Cejkova D."/>
            <person name="Kubasova T."/>
            <person name="Jahodarova E."/>
            <person name="Rychlik I."/>
        </authorList>
    </citation>
    <scope>NUCLEOTIDE SEQUENCE</scope>
    <source>
        <strain evidence="3">An836</strain>
    </source>
</reference>
<evidence type="ECO:0000313" key="3">
    <source>
        <dbReference type="EMBL" id="MBM6700009.1"/>
    </source>
</evidence>
<evidence type="ECO:0000313" key="4">
    <source>
        <dbReference type="Proteomes" id="UP000718821"/>
    </source>
</evidence>
<keyword evidence="4" id="KW-1185">Reference proteome</keyword>
<gene>
    <name evidence="3" type="ORF">H7U32_06770</name>
</gene>
<feature type="compositionally biased region" description="Basic and acidic residues" evidence="1">
    <location>
        <begin position="360"/>
        <end position="378"/>
    </location>
</feature>
<protein>
    <recommendedName>
        <fullName evidence="5">Membrane-associated protein</fullName>
    </recommendedName>
</protein>
<feature type="compositionally biased region" description="Low complexity" evidence="1">
    <location>
        <begin position="230"/>
        <end position="266"/>
    </location>
</feature>
<dbReference type="Proteomes" id="UP000718821">
    <property type="component" value="Unassembled WGS sequence"/>
</dbReference>
<reference evidence="3" key="2">
    <citation type="journal article" date="2021" name="Sci. Rep.">
        <title>The distribution of antibiotic resistance genes in chicken gut microbiota commensals.</title>
        <authorList>
            <person name="Juricova H."/>
            <person name="Matiasovicova J."/>
            <person name="Kubasova T."/>
            <person name="Cejkova D."/>
            <person name="Rychlik I."/>
        </authorList>
    </citation>
    <scope>NUCLEOTIDE SEQUENCE</scope>
    <source>
        <strain evidence="3">An836</strain>
    </source>
</reference>
<evidence type="ECO:0008006" key="5">
    <source>
        <dbReference type="Google" id="ProtNLM"/>
    </source>
</evidence>
<organism evidence="3 4">
    <name type="scientific">Bifidobacterium pullorum subsp. saeculare</name>
    <dbReference type="NCBI Taxonomy" id="78257"/>
    <lineage>
        <taxon>Bacteria</taxon>
        <taxon>Bacillati</taxon>
        <taxon>Actinomycetota</taxon>
        <taxon>Actinomycetes</taxon>
        <taxon>Bifidobacteriales</taxon>
        <taxon>Bifidobacteriaceae</taxon>
        <taxon>Bifidobacterium</taxon>
    </lineage>
</organism>
<keyword evidence="2" id="KW-0472">Membrane</keyword>
<accession>A0A939BA00</accession>
<feature type="compositionally biased region" description="Low complexity" evidence="1">
    <location>
        <begin position="184"/>
        <end position="199"/>
    </location>
</feature>
<feature type="region of interest" description="Disordered" evidence="1">
    <location>
        <begin position="355"/>
        <end position="421"/>
    </location>
</feature>
<keyword evidence="2" id="KW-1133">Transmembrane helix</keyword>
<dbReference type="RefSeq" id="WP_204469219.1">
    <property type="nucleotide sequence ID" value="NZ_JACLYU010000012.1"/>
</dbReference>